<evidence type="ECO:0000256" key="3">
    <source>
        <dbReference type="ARBA" id="ARBA00009400"/>
    </source>
</evidence>
<gene>
    <name evidence="16" type="primary">nadC</name>
    <name evidence="16" type="ORF">H8S17_06485</name>
</gene>
<dbReference type="SUPFAM" id="SSF51690">
    <property type="entry name" value="Nicotinate/Quinolinate PRTase C-terminal domain-like"/>
    <property type="match status" value="1"/>
</dbReference>
<evidence type="ECO:0000256" key="12">
    <source>
        <dbReference type="PIRNR" id="PIRNR006250"/>
    </source>
</evidence>
<evidence type="ECO:0000256" key="7">
    <source>
        <dbReference type="ARBA" id="ARBA00022676"/>
    </source>
</evidence>
<feature type="binding site" evidence="13">
    <location>
        <position position="169"/>
    </location>
    <ligand>
        <name>substrate</name>
    </ligand>
</feature>
<dbReference type="GO" id="GO:0005737">
    <property type="term" value="C:cytoplasm"/>
    <property type="evidence" value="ECO:0007669"/>
    <property type="project" value="TreeGrafter"/>
</dbReference>
<dbReference type="AlphaFoldDB" id="A0A923LP32"/>
<feature type="binding site" evidence="13">
    <location>
        <begin position="135"/>
        <end position="137"/>
    </location>
    <ligand>
        <name>substrate</name>
    </ligand>
</feature>
<name>A0A923LP32_9FIRM</name>
<feature type="binding site" evidence="13">
    <location>
        <position position="220"/>
    </location>
    <ligand>
        <name>substrate</name>
    </ligand>
</feature>
<dbReference type="Pfam" id="PF01729">
    <property type="entry name" value="QRPTase_C"/>
    <property type="match status" value="1"/>
</dbReference>
<dbReference type="InterPro" id="IPR004393">
    <property type="entry name" value="NadC"/>
</dbReference>
<evidence type="ECO:0000256" key="1">
    <source>
        <dbReference type="ARBA" id="ARBA00003237"/>
    </source>
</evidence>
<evidence type="ECO:0000313" key="16">
    <source>
        <dbReference type="EMBL" id="MBC5713862.1"/>
    </source>
</evidence>
<feature type="domain" description="Quinolinate phosphoribosyl transferase C-terminal" evidence="14">
    <location>
        <begin position="114"/>
        <end position="279"/>
    </location>
</feature>
<accession>A0A923LP32</accession>
<dbReference type="InterPro" id="IPR036068">
    <property type="entry name" value="Nicotinate_pribotase-like_C"/>
</dbReference>
<evidence type="ECO:0000256" key="8">
    <source>
        <dbReference type="ARBA" id="ARBA00022679"/>
    </source>
</evidence>
<evidence type="ECO:0000256" key="9">
    <source>
        <dbReference type="ARBA" id="ARBA00033102"/>
    </source>
</evidence>
<sequence>MYDPITMKLNVDPYILSALKEDITSEDVTTNCVMPEAKAGEVDLICKEDGIICGLDVFARVFELLDEKTKIEFYVKDGDAVKAKQKLAAVTGDIRVLLSGERTALNYLQRMSGIATYTNSVASLLKGTDIKLLDTRKTSPNNRIFEKYAVRIGGGHNHRYNLTDGVLLKDNHIGAAGGVKEAVAMAKEYAPFVRKIEVEVENLDMVKEAVEAGADIIMLDNMSPEIMKEAVDIIDKRAEIEISGNVTKENIERIKGLGVDYVSSGALTHSAPILDLSLKNLHPIS</sequence>
<dbReference type="FunFam" id="3.20.20.70:FF:000030">
    <property type="entry name" value="Nicotinate-nucleotide pyrophosphorylase, carboxylating"/>
    <property type="match status" value="1"/>
</dbReference>
<dbReference type="NCBIfam" id="TIGR00078">
    <property type="entry name" value="nadC"/>
    <property type="match status" value="1"/>
</dbReference>
<feature type="binding site" evidence="13">
    <location>
        <position position="102"/>
    </location>
    <ligand>
        <name>substrate</name>
    </ligand>
</feature>
<keyword evidence="17" id="KW-1185">Reference proteome</keyword>
<dbReference type="GO" id="GO:0009435">
    <property type="term" value="P:NAD+ biosynthetic process"/>
    <property type="evidence" value="ECO:0007669"/>
    <property type="project" value="InterPro"/>
</dbReference>
<comment type="caution">
    <text evidence="16">The sequence shown here is derived from an EMBL/GenBank/DDBJ whole genome shotgun (WGS) entry which is preliminary data.</text>
</comment>
<keyword evidence="8 12" id="KW-0808">Transferase</keyword>
<evidence type="ECO:0000256" key="4">
    <source>
        <dbReference type="ARBA" id="ARBA00011218"/>
    </source>
</evidence>
<dbReference type="EMBL" id="JACOPH010000004">
    <property type="protein sequence ID" value="MBC5713862.1"/>
    <property type="molecule type" value="Genomic_DNA"/>
</dbReference>
<dbReference type="Proteomes" id="UP000606720">
    <property type="component" value="Unassembled WGS sequence"/>
</dbReference>
<evidence type="ECO:0000313" key="17">
    <source>
        <dbReference type="Proteomes" id="UP000606720"/>
    </source>
</evidence>
<dbReference type="InterPro" id="IPR037128">
    <property type="entry name" value="Quinolinate_PRibosylTase_N_sf"/>
</dbReference>
<comment type="pathway">
    <text evidence="2">Cofactor biosynthesis; NAD(+) biosynthesis; nicotinate D-ribonucleotide from quinolinate: step 1/1.</text>
</comment>
<dbReference type="SUPFAM" id="SSF54675">
    <property type="entry name" value="Nicotinate/Quinolinate PRTase N-terminal domain-like"/>
    <property type="match status" value="1"/>
</dbReference>
<proteinExistence type="inferred from homology"/>
<dbReference type="GO" id="GO:0004514">
    <property type="term" value="F:nicotinate-nucleotide diphosphorylase (carboxylating) activity"/>
    <property type="evidence" value="ECO:0007669"/>
    <property type="project" value="UniProtKB-EC"/>
</dbReference>
<keyword evidence="7 12" id="KW-0328">Glycosyltransferase</keyword>
<feature type="domain" description="Quinolinate phosphoribosyl transferase N-terminal" evidence="15">
    <location>
        <begin position="27"/>
        <end position="112"/>
    </location>
</feature>
<evidence type="ECO:0000256" key="5">
    <source>
        <dbReference type="ARBA" id="ARBA00011944"/>
    </source>
</evidence>
<dbReference type="FunFam" id="3.90.1170.20:FF:000001">
    <property type="entry name" value="Nicotinate-nucleotide diphosphorylase (Carboxylating)"/>
    <property type="match status" value="1"/>
</dbReference>
<dbReference type="InterPro" id="IPR027277">
    <property type="entry name" value="NadC/ModD"/>
</dbReference>
<dbReference type="Gene3D" id="3.90.1170.20">
    <property type="entry name" value="Quinolinate phosphoribosyl transferase, N-terminal domain"/>
    <property type="match status" value="1"/>
</dbReference>
<dbReference type="Pfam" id="PF02749">
    <property type="entry name" value="QRPTase_N"/>
    <property type="match status" value="1"/>
</dbReference>
<dbReference type="PANTHER" id="PTHR32179:SF3">
    <property type="entry name" value="NICOTINATE-NUCLEOTIDE PYROPHOSPHORYLASE [CARBOXYLATING]"/>
    <property type="match status" value="1"/>
</dbReference>
<dbReference type="InterPro" id="IPR013785">
    <property type="entry name" value="Aldolase_TIM"/>
</dbReference>
<comment type="function">
    <text evidence="1">Involved in the catabolism of quinolinic acid (QA).</text>
</comment>
<evidence type="ECO:0000256" key="11">
    <source>
        <dbReference type="ARBA" id="ARBA00069173"/>
    </source>
</evidence>
<dbReference type="PIRSF" id="PIRSF006250">
    <property type="entry name" value="NadC_ModD"/>
    <property type="match status" value="1"/>
</dbReference>
<comment type="catalytic activity">
    <reaction evidence="10">
        <text>nicotinate beta-D-ribonucleotide + CO2 + diphosphate = quinolinate + 5-phospho-alpha-D-ribose 1-diphosphate + 2 H(+)</text>
        <dbReference type="Rhea" id="RHEA:12733"/>
        <dbReference type="ChEBI" id="CHEBI:15378"/>
        <dbReference type="ChEBI" id="CHEBI:16526"/>
        <dbReference type="ChEBI" id="CHEBI:29959"/>
        <dbReference type="ChEBI" id="CHEBI:33019"/>
        <dbReference type="ChEBI" id="CHEBI:57502"/>
        <dbReference type="ChEBI" id="CHEBI:58017"/>
        <dbReference type="EC" id="2.4.2.19"/>
    </reaction>
</comment>
<dbReference type="InterPro" id="IPR002638">
    <property type="entry name" value="Quinolinate_PRibosylTrfase_C"/>
</dbReference>
<feature type="binding site" evidence="13">
    <location>
        <position position="159"/>
    </location>
    <ligand>
        <name>substrate</name>
    </ligand>
</feature>
<dbReference type="InterPro" id="IPR022412">
    <property type="entry name" value="Quinolinate_PRibosylTrfase_N"/>
</dbReference>
<dbReference type="Gene3D" id="3.20.20.70">
    <property type="entry name" value="Aldolase class I"/>
    <property type="match status" value="1"/>
</dbReference>
<evidence type="ECO:0000259" key="15">
    <source>
        <dbReference type="Pfam" id="PF02749"/>
    </source>
</evidence>
<keyword evidence="6" id="KW-0662">Pyridine nucleotide biosynthesis</keyword>
<dbReference type="CDD" id="cd01572">
    <property type="entry name" value="QPRTase"/>
    <property type="match status" value="1"/>
</dbReference>
<dbReference type="RefSeq" id="WP_186866670.1">
    <property type="nucleotide sequence ID" value="NZ_JACOPH010000004.1"/>
</dbReference>
<evidence type="ECO:0000259" key="14">
    <source>
        <dbReference type="Pfam" id="PF01729"/>
    </source>
</evidence>
<evidence type="ECO:0000256" key="13">
    <source>
        <dbReference type="PIRSR" id="PIRSR006250-1"/>
    </source>
</evidence>
<dbReference type="GO" id="GO:0034213">
    <property type="term" value="P:quinolinate catabolic process"/>
    <property type="evidence" value="ECO:0007669"/>
    <property type="project" value="TreeGrafter"/>
</dbReference>
<evidence type="ECO:0000256" key="10">
    <source>
        <dbReference type="ARBA" id="ARBA00047445"/>
    </source>
</evidence>
<comment type="subunit">
    <text evidence="4">Hexamer formed by 3 homodimers.</text>
</comment>
<feature type="binding site" evidence="13">
    <location>
        <begin position="264"/>
        <end position="266"/>
    </location>
    <ligand>
        <name>substrate</name>
    </ligand>
</feature>
<reference evidence="16" key="1">
    <citation type="submission" date="2020-08" db="EMBL/GenBank/DDBJ databases">
        <title>Genome public.</title>
        <authorList>
            <person name="Liu C."/>
            <person name="Sun Q."/>
        </authorList>
    </citation>
    <scope>NUCLEOTIDE SEQUENCE</scope>
    <source>
        <strain evidence="16">BX1005</strain>
    </source>
</reference>
<comment type="similarity">
    <text evidence="3 12">Belongs to the NadC/ModD family.</text>
</comment>
<feature type="binding site" evidence="13">
    <location>
        <begin position="243"/>
        <end position="245"/>
    </location>
    <ligand>
        <name>substrate</name>
    </ligand>
</feature>
<organism evidence="16 17">
    <name type="scientific">Roseburia zhanii</name>
    <dbReference type="NCBI Taxonomy" id="2763064"/>
    <lineage>
        <taxon>Bacteria</taxon>
        <taxon>Bacillati</taxon>
        <taxon>Bacillota</taxon>
        <taxon>Clostridia</taxon>
        <taxon>Lachnospirales</taxon>
        <taxon>Lachnospiraceae</taxon>
        <taxon>Roseburia</taxon>
    </lineage>
</organism>
<evidence type="ECO:0000256" key="2">
    <source>
        <dbReference type="ARBA" id="ARBA00004893"/>
    </source>
</evidence>
<feature type="binding site" evidence="13">
    <location>
        <position position="199"/>
    </location>
    <ligand>
        <name>substrate</name>
    </ligand>
</feature>
<protein>
    <recommendedName>
        <fullName evidence="11">Probable nicotinate-nucleotide pyrophosphorylase [carboxylating]</fullName>
        <ecNumber evidence="5">2.4.2.19</ecNumber>
    </recommendedName>
    <alternativeName>
        <fullName evidence="9">Quinolinate phosphoribosyltransferase [decarboxylating]</fullName>
    </alternativeName>
</protein>
<dbReference type="EC" id="2.4.2.19" evidence="5"/>
<evidence type="ECO:0000256" key="6">
    <source>
        <dbReference type="ARBA" id="ARBA00022642"/>
    </source>
</evidence>
<dbReference type="PANTHER" id="PTHR32179">
    <property type="entry name" value="NICOTINATE-NUCLEOTIDE PYROPHOSPHORYLASE [CARBOXYLATING]"/>
    <property type="match status" value="1"/>
</dbReference>